<protein>
    <recommendedName>
        <fullName evidence="3">BTB domain-containing protein</fullName>
    </recommendedName>
</protein>
<name>A0A165MFN6_EXIGL</name>
<dbReference type="EMBL" id="KV425911">
    <property type="protein sequence ID" value="KZV99196.1"/>
    <property type="molecule type" value="Genomic_DNA"/>
</dbReference>
<gene>
    <name evidence="1" type="ORF">EXIGLDRAFT_579335</name>
</gene>
<sequence length="271" mass="29225">ISTTFQPSEFADTILISSDGVVFFVLAGQLTSHSENAFAGLLSATTSPRPAALPEVYHVEQTAAVLNVVLHALHGLVLTLYNPDLVTLYAAVDALLVQYAVPPKLVLCPATPLFDALLAHAQSKPLEPLDVYAFAAKHNMEDLAIASSALLLSFPIDTLSDADAERIGTKYLRKLFCLHMARVSALHQLLLAMPVPHAASPYCTVADAEAMKSAWMLAAARLNLEARPDHTSHSLQATLSPVLVKVWCKDCRKALQTRIDALIADWVAVKV</sequence>
<reference evidence="1 2" key="1">
    <citation type="journal article" date="2016" name="Mol. Biol. Evol.">
        <title>Comparative Genomics of Early-Diverging Mushroom-Forming Fungi Provides Insights into the Origins of Lignocellulose Decay Capabilities.</title>
        <authorList>
            <person name="Nagy L.G."/>
            <person name="Riley R."/>
            <person name="Tritt A."/>
            <person name="Adam C."/>
            <person name="Daum C."/>
            <person name="Floudas D."/>
            <person name="Sun H."/>
            <person name="Yadav J.S."/>
            <person name="Pangilinan J."/>
            <person name="Larsson K.H."/>
            <person name="Matsuura K."/>
            <person name="Barry K."/>
            <person name="Labutti K."/>
            <person name="Kuo R."/>
            <person name="Ohm R.A."/>
            <person name="Bhattacharya S.S."/>
            <person name="Shirouzu T."/>
            <person name="Yoshinaga Y."/>
            <person name="Martin F.M."/>
            <person name="Grigoriev I.V."/>
            <person name="Hibbett D.S."/>
        </authorList>
    </citation>
    <scope>NUCLEOTIDE SEQUENCE [LARGE SCALE GENOMIC DNA]</scope>
    <source>
        <strain evidence="1 2">HHB12029</strain>
    </source>
</reference>
<evidence type="ECO:0000313" key="1">
    <source>
        <dbReference type="EMBL" id="KZV99196.1"/>
    </source>
</evidence>
<dbReference type="Proteomes" id="UP000077266">
    <property type="component" value="Unassembled WGS sequence"/>
</dbReference>
<evidence type="ECO:0000313" key="2">
    <source>
        <dbReference type="Proteomes" id="UP000077266"/>
    </source>
</evidence>
<keyword evidence="2" id="KW-1185">Reference proteome</keyword>
<evidence type="ECO:0008006" key="3">
    <source>
        <dbReference type="Google" id="ProtNLM"/>
    </source>
</evidence>
<dbReference type="InParanoid" id="A0A165MFN6"/>
<dbReference type="STRING" id="1314781.A0A165MFN6"/>
<accession>A0A165MFN6</accession>
<proteinExistence type="predicted"/>
<dbReference type="OrthoDB" id="3265815at2759"/>
<feature type="non-terminal residue" evidence="1">
    <location>
        <position position="271"/>
    </location>
</feature>
<organism evidence="1 2">
    <name type="scientific">Exidia glandulosa HHB12029</name>
    <dbReference type="NCBI Taxonomy" id="1314781"/>
    <lineage>
        <taxon>Eukaryota</taxon>
        <taxon>Fungi</taxon>
        <taxon>Dikarya</taxon>
        <taxon>Basidiomycota</taxon>
        <taxon>Agaricomycotina</taxon>
        <taxon>Agaricomycetes</taxon>
        <taxon>Auriculariales</taxon>
        <taxon>Exidiaceae</taxon>
        <taxon>Exidia</taxon>
    </lineage>
</organism>
<feature type="non-terminal residue" evidence="1">
    <location>
        <position position="1"/>
    </location>
</feature>
<dbReference type="AlphaFoldDB" id="A0A165MFN6"/>